<dbReference type="InterPro" id="IPR017871">
    <property type="entry name" value="ABC_transporter-like_CS"/>
</dbReference>
<dbReference type="InterPro" id="IPR027417">
    <property type="entry name" value="P-loop_NTPase"/>
</dbReference>
<dbReference type="PANTHER" id="PTHR42788">
    <property type="entry name" value="TAURINE IMPORT ATP-BINDING PROTEIN-RELATED"/>
    <property type="match status" value="1"/>
</dbReference>
<dbReference type="KEGG" id="pbj:VN24_00130"/>
<reference evidence="5 6" key="1">
    <citation type="journal article" date="2015" name="J. Biotechnol.">
        <title>Complete genome sequence of Paenibacillus beijingensis 7188(T) (=DSM 24997(T)), a novel rhizobacterium from jujube garden soil.</title>
        <authorList>
            <person name="Kwak Y."/>
            <person name="Shin J.H."/>
        </authorList>
    </citation>
    <scope>NUCLEOTIDE SEQUENCE [LARGE SCALE GENOMIC DNA]</scope>
    <source>
        <strain evidence="5 6">DSM 24997</strain>
    </source>
</reference>
<reference evidence="6" key="2">
    <citation type="submission" date="2015-03" db="EMBL/GenBank/DDBJ databases">
        <title>Genome sequence of Paenibacillus beijingensis strain DSM 24997T.</title>
        <authorList>
            <person name="Kwak Y."/>
            <person name="Shin J.-H."/>
        </authorList>
    </citation>
    <scope>NUCLEOTIDE SEQUENCE [LARGE SCALE GENOMIC DNA]</scope>
    <source>
        <strain evidence="6">DSM 24997</strain>
    </source>
</reference>
<evidence type="ECO:0000256" key="3">
    <source>
        <dbReference type="ARBA" id="ARBA00022840"/>
    </source>
</evidence>
<dbReference type="CDD" id="cd03293">
    <property type="entry name" value="ABC_NrtD_SsuB_transporters"/>
    <property type="match status" value="1"/>
</dbReference>
<dbReference type="PROSITE" id="PS50893">
    <property type="entry name" value="ABC_TRANSPORTER_2"/>
    <property type="match status" value="1"/>
</dbReference>
<keyword evidence="3 5" id="KW-0067">ATP-binding</keyword>
<evidence type="ECO:0000259" key="4">
    <source>
        <dbReference type="PROSITE" id="PS50893"/>
    </source>
</evidence>
<feature type="domain" description="ABC transporter" evidence="4">
    <location>
        <begin position="8"/>
        <end position="245"/>
    </location>
</feature>
<dbReference type="PANTHER" id="PTHR42788:SF13">
    <property type="entry name" value="ALIPHATIC SULFONATES IMPORT ATP-BINDING PROTEIN SSUB"/>
    <property type="match status" value="1"/>
</dbReference>
<keyword evidence="2" id="KW-0547">Nucleotide-binding</keyword>
<evidence type="ECO:0000313" key="5">
    <source>
        <dbReference type="EMBL" id="AJY73324.1"/>
    </source>
</evidence>
<keyword evidence="6" id="KW-1185">Reference proteome</keyword>
<dbReference type="GO" id="GO:0016887">
    <property type="term" value="F:ATP hydrolysis activity"/>
    <property type="evidence" value="ECO:0007669"/>
    <property type="project" value="InterPro"/>
</dbReference>
<dbReference type="PROSITE" id="PS00211">
    <property type="entry name" value="ABC_TRANSPORTER_1"/>
    <property type="match status" value="1"/>
</dbReference>
<dbReference type="AlphaFoldDB" id="A0A0D5ND54"/>
<dbReference type="EMBL" id="CP011058">
    <property type="protein sequence ID" value="AJY73324.1"/>
    <property type="molecule type" value="Genomic_DNA"/>
</dbReference>
<dbReference type="HOGENOM" id="CLU_000604_1_22_9"/>
<dbReference type="STRING" id="1126833.VN24_00130"/>
<dbReference type="SMART" id="SM00382">
    <property type="entry name" value="AAA"/>
    <property type="match status" value="1"/>
</dbReference>
<dbReference type="SUPFAM" id="SSF52540">
    <property type="entry name" value="P-loop containing nucleoside triphosphate hydrolases"/>
    <property type="match status" value="1"/>
</dbReference>
<gene>
    <name evidence="5" type="ORF">VN24_00130</name>
</gene>
<dbReference type="Proteomes" id="UP000032633">
    <property type="component" value="Chromosome"/>
</dbReference>
<dbReference type="PATRIC" id="fig|1126833.4.peg.32"/>
<dbReference type="Pfam" id="PF00005">
    <property type="entry name" value="ABC_tran"/>
    <property type="match status" value="1"/>
</dbReference>
<evidence type="ECO:0000256" key="2">
    <source>
        <dbReference type="ARBA" id="ARBA00022741"/>
    </source>
</evidence>
<dbReference type="GO" id="GO:0005524">
    <property type="term" value="F:ATP binding"/>
    <property type="evidence" value="ECO:0007669"/>
    <property type="project" value="UniProtKB-KW"/>
</dbReference>
<keyword evidence="1" id="KW-0813">Transport</keyword>
<evidence type="ECO:0000313" key="6">
    <source>
        <dbReference type="Proteomes" id="UP000032633"/>
    </source>
</evidence>
<proteinExistence type="predicted"/>
<name>A0A0D5ND54_9BACL</name>
<dbReference type="Gene3D" id="3.40.50.300">
    <property type="entry name" value="P-loop containing nucleotide triphosphate hydrolases"/>
    <property type="match status" value="1"/>
</dbReference>
<protein>
    <submittedName>
        <fullName evidence="5">ABC transporter ATP-binding protein</fullName>
    </submittedName>
</protein>
<accession>A0A0D5ND54</accession>
<dbReference type="OrthoDB" id="18967at2"/>
<evidence type="ECO:0000256" key="1">
    <source>
        <dbReference type="ARBA" id="ARBA00022448"/>
    </source>
</evidence>
<organism evidence="5 6">
    <name type="scientific">Paenibacillus beijingensis</name>
    <dbReference type="NCBI Taxonomy" id="1126833"/>
    <lineage>
        <taxon>Bacteria</taxon>
        <taxon>Bacillati</taxon>
        <taxon>Bacillota</taxon>
        <taxon>Bacilli</taxon>
        <taxon>Bacillales</taxon>
        <taxon>Paenibacillaceae</taxon>
        <taxon>Paenibacillus</taxon>
    </lineage>
</organism>
<dbReference type="InterPro" id="IPR003593">
    <property type="entry name" value="AAA+_ATPase"/>
</dbReference>
<sequence>MSLSGKTINLDQVEKIYQTRTGPVQALSKISVNLDSGSFVSIVGPSGCGKSTLMNLIAGLDTTPHGSIRINGEKINGPVDGNAVVFQKDVLLDWRSVIDNVLLPLEIQGISWWSRPNRKTNKERAKELLELVGLKGFEDKYPHELSGGMRQRVAICRALIQEPELLFMDEPFGALDALTREQMMYDLLRIYNKYKFTCIFITHSIEEAVFLSDRVLVMSSRPGKLVKDISINLPRPRNSESRNDSNFTGHVNEIRSIFKTQGILSEV</sequence>
<dbReference type="InterPro" id="IPR050166">
    <property type="entry name" value="ABC_transporter_ATP-bind"/>
</dbReference>
<dbReference type="InterPro" id="IPR003439">
    <property type="entry name" value="ABC_transporter-like_ATP-bd"/>
</dbReference>